<organism evidence="12 13">
    <name type="scientific">Gomphosphaeria aponina SAG 52.96 = DSM 107014</name>
    <dbReference type="NCBI Taxonomy" id="1521640"/>
    <lineage>
        <taxon>Bacteria</taxon>
        <taxon>Bacillati</taxon>
        <taxon>Cyanobacteriota</taxon>
        <taxon>Cyanophyceae</taxon>
        <taxon>Oscillatoriophycideae</taxon>
        <taxon>Chroococcales</taxon>
        <taxon>Gomphosphaeriaceae</taxon>
        <taxon>Gomphosphaeria</taxon>
    </lineage>
</organism>
<dbReference type="PROSITE" id="PS00211">
    <property type="entry name" value="ABC_TRANSPORTER_1"/>
    <property type="match status" value="1"/>
</dbReference>
<dbReference type="SUPFAM" id="SSF52540">
    <property type="entry name" value="P-loop containing nucleoside triphosphate hydrolases"/>
    <property type="match status" value="1"/>
</dbReference>
<dbReference type="Gene3D" id="3.40.50.300">
    <property type="entry name" value="P-loop containing nucleotide triphosphate hydrolases"/>
    <property type="match status" value="1"/>
</dbReference>
<protein>
    <submittedName>
        <fullName evidence="12">ATP-binding cassette domain-containing protein</fullName>
    </submittedName>
</protein>
<dbReference type="InterPro" id="IPR050352">
    <property type="entry name" value="ABCG_transporters"/>
</dbReference>
<evidence type="ECO:0000256" key="2">
    <source>
        <dbReference type="ARBA" id="ARBA00022448"/>
    </source>
</evidence>
<evidence type="ECO:0000256" key="8">
    <source>
        <dbReference type="PROSITE-ProRule" id="PRU00182"/>
    </source>
</evidence>
<dbReference type="PROSITE" id="PS50889">
    <property type="entry name" value="S4"/>
    <property type="match status" value="1"/>
</dbReference>
<dbReference type="GO" id="GO:0016887">
    <property type="term" value="F:ATP hydrolysis activity"/>
    <property type="evidence" value="ECO:0007669"/>
    <property type="project" value="InterPro"/>
</dbReference>
<dbReference type="Pfam" id="PF01061">
    <property type="entry name" value="ABC2_membrane"/>
    <property type="match status" value="1"/>
</dbReference>
<keyword evidence="8" id="KW-0694">RNA-binding</keyword>
<dbReference type="InterPro" id="IPR003593">
    <property type="entry name" value="AAA+_ATPase"/>
</dbReference>
<feature type="transmembrane region" description="Helical" evidence="9">
    <location>
        <begin position="691"/>
        <end position="710"/>
    </location>
</feature>
<evidence type="ECO:0000256" key="1">
    <source>
        <dbReference type="ARBA" id="ARBA00004141"/>
    </source>
</evidence>
<dbReference type="FunFam" id="3.40.50.300:FF:000474">
    <property type="entry name" value="Putative ABC transporter ATP-binding subunit"/>
    <property type="match status" value="1"/>
</dbReference>
<dbReference type="Proteomes" id="UP000767446">
    <property type="component" value="Unassembled WGS sequence"/>
</dbReference>
<sequence length="790" mass="87828">MYSQSNNQTVFSATPYIILKNQAGETLPPINLTDSEHFLGRDPQQADLIVARDWGVVSRCQACFRQVGNDYYIYDGDGTNPSSNKLFINNIVITPTEGYRLQNGDEIKIGQDQTKMVIIQYFNPNKIENITPKVKSISLKNQSVMLGRDSNANLPLDAPTVSRRHATIDTDHQGRYLLQDYSTNGVFVNGEKVNGSVVLSPGANIRIGPYILILQNDELVLVDRGENIRLDAENILRIVKDKNKKNVVLLNKITLPIEPGQFVALVGGSGAGKSTFMRTLLGIEPTTEGTVYLNGENLRHNFNIYRNQIGYVPQTDIVHKDLRVEEVLNYAAQLRLPPDIKVKEVVDKTLEQIEMSERRNLLVKNLSGGQLKRVSIGVELLADPKLFFLDEPTSGLDPGLDKKMMLLLRKLADEGRTIVLVTHATSKITLCDRVVFLGRGGNLCYFGPPQKAMEFFNIESGDFADIYIKLESEEIVLEQAEKFNSSHYKKDYLDNHLSIKVGENLSQSSPKKVRRSLLEQLSILTQRYFQLIIRDPISLGLALLTAPIGIILITLAIGNKDPLIVGKEADPTLAPLTLRVLFVFTSTAIWVGLGTSLQEIVKEAAIYQRERLVNLGLFAYLGSKMVLLGGLAVVQTILMSMAIVIFFEDPKPDLIPWSLGLGITTYLTLFTCISLGLMVSASVENSSQANSALPLLLLPQIIFSGVLFNMEGIGKYISWLMLSRWSVGAYGALVEVNEMVPINIPNLPFAGSEVYAATWSNMILNWGILLLHATIYLGVTFWVQKRKDIL</sequence>
<proteinExistence type="predicted"/>
<dbReference type="GO" id="GO:0005524">
    <property type="term" value="F:ATP binding"/>
    <property type="evidence" value="ECO:0007669"/>
    <property type="project" value="UniProtKB-KW"/>
</dbReference>
<feature type="transmembrane region" description="Helical" evidence="9">
    <location>
        <begin position="578"/>
        <end position="597"/>
    </location>
</feature>
<dbReference type="InterPro" id="IPR013525">
    <property type="entry name" value="ABC2_TM"/>
</dbReference>
<keyword evidence="5 12" id="KW-0067">ATP-binding</keyword>
<feature type="transmembrane region" description="Helical" evidence="9">
    <location>
        <begin position="659"/>
        <end position="679"/>
    </location>
</feature>
<dbReference type="PROSITE" id="PS50006">
    <property type="entry name" value="FHA_DOMAIN"/>
    <property type="match status" value="2"/>
</dbReference>
<dbReference type="PANTHER" id="PTHR48041:SF139">
    <property type="entry name" value="PROTEIN SCARLET"/>
    <property type="match status" value="1"/>
</dbReference>
<dbReference type="PANTHER" id="PTHR48041">
    <property type="entry name" value="ABC TRANSPORTER G FAMILY MEMBER 28"/>
    <property type="match status" value="1"/>
</dbReference>
<dbReference type="EMBL" id="JADQBC010000029">
    <property type="protein sequence ID" value="MBR8827397.1"/>
    <property type="molecule type" value="Genomic_DNA"/>
</dbReference>
<keyword evidence="3 9" id="KW-0812">Transmembrane</keyword>
<dbReference type="InterPro" id="IPR027417">
    <property type="entry name" value="P-loop_NTPase"/>
</dbReference>
<comment type="subcellular location">
    <subcellularLocation>
        <location evidence="1">Membrane</location>
        <topology evidence="1">Multi-pass membrane protein</topology>
    </subcellularLocation>
</comment>
<name>A0A941JSU4_9CHRO</name>
<dbReference type="InterPro" id="IPR017871">
    <property type="entry name" value="ABC_transporter-like_CS"/>
</dbReference>
<evidence type="ECO:0000256" key="5">
    <source>
        <dbReference type="ARBA" id="ARBA00022840"/>
    </source>
</evidence>
<reference evidence="12" key="1">
    <citation type="submission" date="2021-02" db="EMBL/GenBank/DDBJ databases">
        <title>Metagenome analyses of Stigonema ocellatum DSM 106950, Chlorogloea purpurea SAG 13.99 and Gomphosphaeria aponina DSM 107014.</title>
        <authorList>
            <person name="Marter P."/>
            <person name="Huang S."/>
        </authorList>
    </citation>
    <scope>NUCLEOTIDE SEQUENCE</scope>
    <source>
        <strain evidence="12">JP213</strain>
    </source>
</reference>
<feature type="transmembrane region" description="Helical" evidence="9">
    <location>
        <begin position="617"/>
        <end position="647"/>
    </location>
</feature>
<dbReference type="Gene3D" id="2.60.200.20">
    <property type="match status" value="2"/>
</dbReference>
<gene>
    <name evidence="12" type="ORF">DSM107014_05740</name>
</gene>
<dbReference type="InterPro" id="IPR003439">
    <property type="entry name" value="ABC_transporter-like_ATP-bd"/>
</dbReference>
<comment type="caution">
    <text evidence="12">The sequence shown here is derived from an EMBL/GenBank/DDBJ whole genome shotgun (WGS) entry which is preliminary data.</text>
</comment>
<dbReference type="SMART" id="SM00382">
    <property type="entry name" value="AAA"/>
    <property type="match status" value="1"/>
</dbReference>
<feature type="transmembrane region" description="Helical" evidence="9">
    <location>
        <begin position="763"/>
        <end position="783"/>
    </location>
</feature>
<evidence type="ECO:0000313" key="13">
    <source>
        <dbReference type="Proteomes" id="UP000767446"/>
    </source>
</evidence>
<evidence type="ECO:0000256" key="9">
    <source>
        <dbReference type="SAM" id="Phobius"/>
    </source>
</evidence>
<dbReference type="AlphaFoldDB" id="A0A941JSU4"/>
<evidence type="ECO:0000259" key="10">
    <source>
        <dbReference type="PROSITE" id="PS50006"/>
    </source>
</evidence>
<dbReference type="InterPro" id="IPR008984">
    <property type="entry name" value="SMAD_FHA_dom_sf"/>
</dbReference>
<dbReference type="GO" id="GO:0140359">
    <property type="term" value="F:ABC-type transporter activity"/>
    <property type="evidence" value="ECO:0007669"/>
    <property type="project" value="InterPro"/>
</dbReference>
<dbReference type="InterPro" id="IPR000253">
    <property type="entry name" value="FHA_dom"/>
</dbReference>
<evidence type="ECO:0000259" key="11">
    <source>
        <dbReference type="PROSITE" id="PS50893"/>
    </source>
</evidence>
<dbReference type="Pfam" id="PF00498">
    <property type="entry name" value="FHA"/>
    <property type="match status" value="2"/>
</dbReference>
<dbReference type="SUPFAM" id="SSF49879">
    <property type="entry name" value="SMAD/FHA domain"/>
    <property type="match status" value="2"/>
</dbReference>
<evidence type="ECO:0000256" key="6">
    <source>
        <dbReference type="ARBA" id="ARBA00022989"/>
    </source>
</evidence>
<dbReference type="GO" id="GO:0016020">
    <property type="term" value="C:membrane"/>
    <property type="evidence" value="ECO:0007669"/>
    <property type="project" value="UniProtKB-SubCell"/>
</dbReference>
<evidence type="ECO:0000256" key="3">
    <source>
        <dbReference type="ARBA" id="ARBA00022692"/>
    </source>
</evidence>
<feature type="domain" description="ABC transporter" evidence="11">
    <location>
        <begin position="230"/>
        <end position="464"/>
    </location>
</feature>
<dbReference type="PROSITE" id="PS50893">
    <property type="entry name" value="ABC_TRANSPORTER_2"/>
    <property type="match status" value="1"/>
</dbReference>
<accession>A0A941JSU4</accession>
<keyword evidence="6 9" id="KW-1133">Transmembrane helix</keyword>
<evidence type="ECO:0000256" key="7">
    <source>
        <dbReference type="ARBA" id="ARBA00023136"/>
    </source>
</evidence>
<evidence type="ECO:0000256" key="4">
    <source>
        <dbReference type="ARBA" id="ARBA00022741"/>
    </source>
</evidence>
<dbReference type="CDD" id="cd00060">
    <property type="entry name" value="FHA"/>
    <property type="match status" value="2"/>
</dbReference>
<keyword evidence="2" id="KW-0813">Transport</keyword>
<feature type="transmembrane region" description="Helical" evidence="9">
    <location>
        <begin position="537"/>
        <end position="558"/>
    </location>
</feature>
<keyword evidence="7 9" id="KW-0472">Membrane</keyword>
<feature type="domain" description="FHA" evidence="10">
    <location>
        <begin position="144"/>
        <end position="193"/>
    </location>
</feature>
<feature type="domain" description="FHA" evidence="10">
    <location>
        <begin position="37"/>
        <end position="93"/>
    </location>
</feature>
<evidence type="ECO:0000313" key="12">
    <source>
        <dbReference type="EMBL" id="MBR8827397.1"/>
    </source>
</evidence>
<dbReference type="Pfam" id="PF00005">
    <property type="entry name" value="ABC_tran"/>
    <property type="match status" value="1"/>
</dbReference>
<keyword evidence="4" id="KW-0547">Nucleotide-binding</keyword>
<dbReference type="GO" id="GO:0003723">
    <property type="term" value="F:RNA binding"/>
    <property type="evidence" value="ECO:0007669"/>
    <property type="project" value="UniProtKB-KW"/>
</dbReference>
<dbReference type="SMART" id="SM00240">
    <property type="entry name" value="FHA"/>
    <property type="match status" value="2"/>
</dbReference>